<dbReference type="PIRSF" id="PIRSF016636">
    <property type="entry name" value="AlgI_DltB"/>
    <property type="match status" value="1"/>
</dbReference>
<dbReference type="Pfam" id="PF03062">
    <property type="entry name" value="MBOAT"/>
    <property type="match status" value="1"/>
</dbReference>
<feature type="transmembrane region" description="Helical" evidence="8">
    <location>
        <begin position="416"/>
        <end position="438"/>
    </location>
</feature>
<dbReference type="Proteomes" id="UP000092578">
    <property type="component" value="Unassembled WGS sequence"/>
</dbReference>
<evidence type="ECO:0000256" key="5">
    <source>
        <dbReference type="ARBA" id="ARBA00022989"/>
    </source>
</evidence>
<accession>A0A1B9B6W3</accession>
<keyword evidence="10" id="KW-1185">Reference proteome</keyword>
<keyword evidence="7 9" id="KW-0808">Transferase</keyword>
<keyword evidence="6 7" id="KW-0472">Membrane</keyword>
<evidence type="ECO:0000256" key="7">
    <source>
        <dbReference type="PIRNR" id="PIRNR016636"/>
    </source>
</evidence>
<comment type="similarity">
    <text evidence="2 7">Belongs to the membrane-bound acyltransferase family.</text>
</comment>
<evidence type="ECO:0000256" key="2">
    <source>
        <dbReference type="ARBA" id="ARBA00010323"/>
    </source>
</evidence>
<feature type="transmembrane region" description="Helical" evidence="8">
    <location>
        <begin position="114"/>
        <end position="137"/>
    </location>
</feature>
<keyword evidence="7 9" id="KW-0012">Acyltransferase</keyword>
<evidence type="ECO:0000313" key="9">
    <source>
        <dbReference type="EMBL" id="OCA91837.1"/>
    </source>
</evidence>
<protein>
    <submittedName>
        <fullName evidence="9">Acyltransferase</fullName>
    </submittedName>
</protein>
<dbReference type="InterPro" id="IPR028362">
    <property type="entry name" value="AlgI"/>
</dbReference>
<feature type="transmembrane region" description="Helical" evidence="8">
    <location>
        <begin position="307"/>
        <end position="334"/>
    </location>
</feature>
<gene>
    <name evidence="9" type="ORF">A8F95_19950</name>
</gene>
<dbReference type="PANTHER" id="PTHR13285:SF18">
    <property type="entry name" value="PROTEIN-CYSTEINE N-PALMITOYLTRANSFERASE RASP"/>
    <property type="match status" value="1"/>
</dbReference>
<dbReference type="PIRSF" id="PIRSF500217">
    <property type="entry name" value="AlgI"/>
    <property type="match status" value="1"/>
</dbReference>
<comment type="caution">
    <text evidence="9">The sequence shown here is derived from an EMBL/GenBank/DDBJ whole genome shotgun (WGS) entry which is preliminary data.</text>
</comment>
<evidence type="ECO:0000256" key="8">
    <source>
        <dbReference type="SAM" id="Phobius"/>
    </source>
</evidence>
<dbReference type="InterPro" id="IPR004299">
    <property type="entry name" value="MBOAT_fam"/>
</dbReference>
<name>A0A1B9B6W3_9BACI</name>
<feature type="transmembrane region" description="Helical" evidence="8">
    <location>
        <begin position="36"/>
        <end position="64"/>
    </location>
</feature>
<dbReference type="GO" id="GO:0005886">
    <property type="term" value="C:plasma membrane"/>
    <property type="evidence" value="ECO:0007669"/>
    <property type="project" value="UniProtKB-SubCell"/>
</dbReference>
<evidence type="ECO:0000256" key="6">
    <source>
        <dbReference type="ARBA" id="ARBA00023136"/>
    </source>
</evidence>
<feature type="transmembrane region" description="Helical" evidence="8">
    <location>
        <begin position="76"/>
        <end position="94"/>
    </location>
</feature>
<dbReference type="GO" id="GO:0042121">
    <property type="term" value="P:alginic acid biosynthetic process"/>
    <property type="evidence" value="ECO:0007669"/>
    <property type="project" value="InterPro"/>
</dbReference>
<dbReference type="EMBL" id="MAYT01000005">
    <property type="protein sequence ID" value="OCA91837.1"/>
    <property type="molecule type" value="Genomic_DNA"/>
</dbReference>
<keyword evidence="5 8" id="KW-1133">Transmembrane helix</keyword>
<feature type="transmembrane region" description="Helical" evidence="8">
    <location>
        <begin position="7"/>
        <end position="24"/>
    </location>
</feature>
<dbReference type="AlphaFoldDB" id="A0A1B9B6W3"/>
<evidence type="ECO:0000256" key="3">
    <source>
        <dbReference type="ARBA" id="ARBA00022475"/>
    </source>
</evidence>
<sequence>MTFISIEFLLFFAIIVFTYYLIPHRLRWILLLAASYIFYAILSIQFIPLLLASTALTYFTGIIIEKQETKKQKKKVMLVGISVLLFFLGWFKYFNFVNDSLRAIAKYMNWNYTVPYQEIVLPLAISFYTFQAVGYLVDIYYGKQKAERHYGYFSIFFAFFPQLVAGPIERARKLLPQFKVEHSLNYENLNYGMKRIAWGFFKKTLIADRLAPIVSSVFDSPNPTGSQIVLATILFSVQLFADFSACSDIAIGCARMLGINLTENFKQPHFAVSISDFWSRWHITLSTWLRDYIFFPLCKGKKKRSEIYLAIVITFLVSGIWHGAAWTFVLWGLIHGFYRVFGDYTKHFREKVASFIQLDRSPVLHKWVKIAITFLLVCFSRVFFRSDSVTHAFENAQLFLTINSWRPSGIVKAFEIFPLLDLVIFVFFFIIVQLFQYIERKNASTWKWLAQRSIFARFAFYIFIIVSVLIFGVSGNGFVYGGF</sequence>
<keyword evidence="3 7" id="KW-1003">Cell membrane</keyword>
<evidence type="ECO:0000256" key="1">
    <source>
        <dbReference type="ARBA" id="ARBA00004651"/>
    </source>
</evidence>
<keyword evidence="4 8" id="KW-0812">Transmembrane</keyword>
<dbReference type="RefSeq" id="WP_065409811.1">
    <property type="nucleotide sequence ID" value="NZ_MAYT01000005.1"/>
</dbReference>
<dbReference type="PANTHER" id="PTHR13285">
    <property type="entry name" value="ACYLTRANSFERASE"/>
    <property type="match status" value="1"/>
</dbReference>
<dbReference type="InterPro" id="IPR051085">
    <property type="entry name" value="MB_O-acyltransferase"/>
</dbReference>
<feature type="transmembrane region" description="Helical" evidence="8">
    <location>
        <begin position="149"/>
        <end position="168"/>
    </location>
</feature>
<reference evidence="10" key="1">
    <citation type="submission" date="2016-05" db="EMBL/GenBank/DDBJ databases">
        <authorList>
            <person name="Liu B."/>
            <person name="Wang J."/>
            <person name="Zhu Y."/>
            <person name="Liu G."/>
            <person name="Chen Q."/>
            <person name="Chen Z."/>
            <person name="Lan J."/>
            <person name="Che J."/>
            <person name="Ge C."/>
            <person name="Shi H."/>
            <person name="Pan Z."/>
            <person name="Liu X."/>
        </authorList>
    </citation>
    <scope>NUCLEOTIDE SEQUENCE [LARGE SCALE GENOMIC DNA]</scope>
    <source>
        <strain evidence="10">FJAT-27215</strain>
    </source>
</reference>
<dbReference type="InterPro" id="IPR024194">
    <property type="entry name" value="Ac/AlaTfrase_AlgI/DltB"/>
</dbReference>
<organism evidence="9 10">
    <name type="scientific">Pseudobacillus wudalianchiensis</name>
    <dbReference type="NCBI Taxonomy" id="1743143"/>
    <lineage>
        <taxon>Bacteria</taxon>
        <taxon>Bacillati</taxon>
        <taxon>Bacillota</taxon>
        <taxon>Bacilli</taxon>
        <taxon>Bacillales</taxon>
        <taxon>Bacillaceae</taxon>
        <taxon>Pseudobacillus</taxon>
    </lineage>
</organism>
<feature type="transmembrane region" description="Helical" evidence="8">
    <location>
        <begin position="458"/>
        <end position="480"/>
    </location>
</feature>
<dbReference type="GO" id="GO:0016746">
    <property type="term" value="F:acyltransferase activity"/>
    <property type="evidence" value="ECO:0007669"/>
    <property type="project" value="UniProtKB-KW"/>
</dbReference>
<proteinExistence type="inferred from homology"/>
<evidence type="ECO:0000313" key="10">
    <source>
        <dbReference type="Proteomes" id="UP000092578"/>
    </source>
</evidence>
<comment type="subcellular location">
    <subcellularLocation>
        <location evidence="1">Cell membrane</location>
        <topology evidence="1">Multi-pass membrane protein</topology>
    </subcellularLocation>
</comment>
<evidence type="ECO:0000256" key="4">
    <source>
        <dbReference type="ARBA" id="ARBA00022692"/>
    </source>
</evidence>